<proteinExistence type="inferred from homology"/>
<organism evidence="3 4">
    <name type="scientific">Helicobacter macacae MIT 99-5501</name>
    <dbReference type="NCBI Taxonomy" id="1357400"/>
    <lineage>
        <taxon>Bacteria</taxon>
        <taxon>Pseudomonadati</taxon>
        <taxon>Campylobacterota</taxon>
        <taxon>Epsilonproteobacteria</taxon>
        <taxon>Campylobacterales</taxon>
        <taxon>Helicobacteraceae</taxon>
        <taxon>Helicobacter</taxon>
    </lineage>
</organism>
<protein>
    <recommendedName>
        <fullName evidence="1">UPF0763 protein HMPREF2086_00801</fullName>
    </recommendedName>
</protein>
<dbReference type="PATRIC" id="fig|1357400.3.peg.1101"/>
<dbReference type="Pfam" id="PF10788">
    <property type="entry name" value="DUF2603"/>
    <property type="match status" value="1"/>
</dbReference>
<comment type="similarity">
    <text evidence="1">Belongs to the UPF0763 family.</text>
</comment>
<feature type="region of interest" description="Disordered" evidence="2">
    <location>
        <begin position="35"/>
        <end position="54"/>
    </location>
</feature>
<evidence type="ECO:0000256" key="2">
    <source>
        <dbReference type="SAM" id="MobiDB-lite"/>
    </source>
</evidence>
<dbReference type="HOGENOM" id="CLU_120359_0_0_7"/>
<name>V8C9M5_9HELI</name>
<dbReference type="HAMAP" id="MF_02110">
    <property type="entry name" value="UPF0763"/>
    <property type="match status" value="1"/>
</dbReference>
<dbReference type="EMBL" id="AZJI01000004">
    <property type="protein sequence ID" value="ETD24054.1"/>
    <property type="molecule type" value="Genomic_DNA"/>
</dbReference>
<dbReference type="STRING" id="1357400.HMPREF2086_00801"/>
<gene>
    <name evidence="3" type="ORF">HMPREF2086_00801</name>
</gene>
<evidence type="ECO:0000313" key="3">
    <source>
        <dbReference type="EMBL" id="ETD24054.1"/>
    </source>
</evidence>
<sequence length="167" mass="19025">MATSKKITLADFFDSENFIKASKISSTQILLNVQKKRQNSEQKDENQPTSFASQPTAFNSKEAWWIQDEEGEQYLLLPHSVLKKVLSAIEGINEEKLLLELGRDVIQSAPIDFDDVMAVAIDRIESKRLDDGSLPPHINTKSIISEIKKSHPNLFFNIETHFLRKNL</sequence>
<evidence type="ECO:0000256" key="1">
    <source>
        <dbReference type="HAMAP-Rule" id="MF_02110"/>
    </source>
</evidence>
<dbReference type="InterPro" id="IPR019724">
    <property type="entry name" value="UPF0763"/>
</dbReference>
<accession>V8C9M5</accession>
<dbReference type="Proteomes" id="UP000018731">
    <property type="component" value="Unassembled WGS sequence"/>
</dbReference>
<dbReference type="AlphaFoldDB" id="V8C9M5"/>
<comment type="caution">
    <text evidence="3">The sequence shown here is derived from an EMBL/GenBank/DDBJ whole genome shotgun (WGS) entry which is preliminary data.</text>
</comment>
<evidence type="ECO:0000313" key="4">
    <source>
        <dbReference type="Proteomes" id="UP000018731"/>
    </source>
</evidence>
<dbReference type="RefSeq" id="WP_023927525.1">
    <property type="nucleotide sequence ID" value="NZ_KI669454.1"/>
</dbReference>
<keyword evidence="4" id="KW-1185">Reference proteome</keyword>
<dbReference type="eggNOG" id="ENOG5030YCA">
    <property type="taxonomic scope" value="Bacteria"/>
</dbReference>
<reference evidence="3 4" key="1">
    <citation type="journal article" date="2014" name="Genome Announc.">
        <title>Draft genome sequences of six enterohepatic helicobacter species isolated from humans and one from rhesus macaques.</title>
        <authorList>
            <person name="Shen Z."/>
            <person name="Sheh A."/>
            <person name="Young S.K."/>
            <person name="Abouelliel A."/>
            <person name="Ward D.V."/>
            <person name="Earl A.M."/>
            <person name="Fox J.G."/>
        </authorList>
    </citation>
    <scope>NUCLEOTIDE SEQUENCE [LARGE SCALE GENOMIC DNA]</scope>
    <source>
        <strain evidence="3 4">MIT 99-5501</strain>
    </source>
</reference>